<feature type="compositionally biased region" description="Low complexity" evidence="1">
    <location>
        <begin position="82"/>
        <end position="92"/>
    </location>
</feature>
<dbReference type="AlphaFoldDB" id="A0ABD3NBH9"/>
<protein>
    <submittedName>
        <fullName evidence="2">Uncharacterized protein</fullName>
    </submittedName>
</protein>
<feature type="region of interest" description="Disordered" evidence="1">
    <location>
        <begin position="80"/>
        <end position="104"/>
    </location>
</feature>
<organism evidence="2 3">
    <name type="scientific">Discostella pseudostelligera</name>
    <dbReference type="NCBI Taxonomy" id="259834"/>
    <lineage>
        <taxon>Eukaryota</taxon>
        <taxon>Sar</taxon>
        <taxon>Stramenopiles</taxon>
        <taxon>Ochrophyta</taxon>
        <taxon>Bacillariophyta</taxon>
        <taxon>Coscinodiscophyceae</taxon>
        <taxon>Thalassiosirophycidae</taxon>
        <taxon>Stephanodiscales</taxon>
        <taxon>Stephanodiscaceae</taxon>
        <taxon>Discostella</taxon>
    </lineage>
</organism>
<dbReference type="Proteomes" id="UP001530293">
    <property type="component" value="Unassembled WGS sequence"/>
</dbReference>
<keyword evidence="3" id="KW-1185">Reference proteome</keyword>
<sequence length="817" mass="89762">MMKMNLLPRATSAVIGGGRSRLLSSASIVVATGGGGDLSRWNSGHGHEDEVEWVRRRQPQQWRRRHHHRRHTPHQYVNNWRSFSSTSASTHSSNRDELDHHRHRSKLQIGLEAATAAGSASHGDGVMGNAVPRITALLTTAIQNGVRQFDIPFSFEEYKNMNDDEGRINDASSASSIVGAGGGVGKGSGAGVGSKCWHANRKSEQHVASAFQLALDTVSSKEEKESELTSTMMHGEHKDVVTLTSRLGYRSAIILNHNDATTTIDDIEDDNNLDLQEKEGKFMGDAKVGIQSSNSSSPSSSPLPSVAIVHNLSSEYVLHSLRTSPLVQWRQQLSSSLSSKGSGSSKIRLISLAHNPDTRIAAYLIQHQQQTGANNVSNSTLLHQARSHMKQALTSAFIGYECAVKDGLIDGYGVDSNGLSLPSHHTMHLCWIDVLECAVDAYVQVYGDHNGNSGGINTDDAGSTSISGRSSLKIIRLPGNLLETRGLDVADKIRSFFGSGRIENDDGIAADTTEDHRLQKLQQYRHLLPTSVDVYVTRPTTAYPHGGGTTGSGSHGVDGKHVDAKHPVLIQDYQIIEDVETSSGAGTSPTPLMTWTNEYYNKYGIRPTSYQSILNATLSHFDADSILEASQSRQLTVEERETLDGCKLLRDMIHDLDVSVDDMKSFAAYEEYLMNVVVPLIYGSFEGLDEESASRLQDFLRVHGMAARLAVARWTRELLLAGWRSRRKNADNYDSVWEKNTVEEEKMSRVWKSLGFGNDNNNPNRQLGYKVPEDIKLQEFAIRQLLENISLSGVVVDCSSPEEVLEVLSWSAPPKML</sequence>
<comment type="caution">
    <text evidence="2">The sequence shown here is derived from an EMBL/GenBank/DDBJ whole genome shotgun (WGS) entry which is preliminary data.</text>
</comment>
<evidence type="ECO:0000313" key="3">
    <source>
        <dbReference type="Proteomes" id="UP001530293"/>
    </source>
</evidence>
<reference evidence="2 3" key="1">
    <citation type="submission" date="2024-10" db="EMBL/GenBank/DDBJ databases">
        <title>Updated reference genomes for cyclostephanoid diatoms.</title>
        <authorList>
            <person name="Roberts W.R."/>
            <person name="Alverson A.J."/>
        </authorList>
    </citation>
    <scope>NUCLEOTIDE SEQUENCE [LARGE SCALE GENOMIC DNA]</scope>
    <source>
        <strain evidence="2 3">AJA232-27</strain>
    </source>
</reference>
<evidence type="ECO:0000256" key="1">
    <source>
        <dbReference type="SAM" id="MobiDB-lite"/>
    </source>
</evidence>
<gene>
    <name evidence="2" type="ORF">ACHAWU_009375</name>
</gene>
<evidence type="ECO:0000313" key="2">
    <source>
        <dbReference type="EMBL" id="KAL3771952.1"/>
    </source>
</evidence>
<proteinExistence type="predicted"/>
<name>A0ABD3NBH9_9STRA</name>
<accession>A0ABD3NBH9</accession>
<dbReference type="EMBL" id="JALLBG020000018">
    <property type="protein sequence ID" value="KAL3771952.1"/>
    <property type="molecule type" value="Genomic_DNA"/>
</dbReference>